<proteinExistence type="predicted"/>
<feature type="region of interest" description="Disordered" evidence="1">
    <location>
        <begin position="42"/>
        <end position="106"/>
    </location>
</feature>
<evidence type="ECO:0000313" key="2">
    <source>
        <dbReference type="EMBL" id="KAA6403377.1"/>
    </source>
</evidence>
<protein>
    <submittedName>
        <fullName evidence="2">Uncharacterized protein</fullName>
    </submittedName>
</protein>
<dbReference type="EMBL" id="SNRW01000107">
    <property type="protein sequence ID" value="KAA6403377.1"/>
    <property type="molecule type" value="Genomic_DNA"/>
</dbReference>
<gene>
    <name evidence="2" type="ORF">EZS28_001097</name>
</gene>
<evidence type="ECO:0000256" key="1">
    <source>
        <dbReference type="SAM" id="MobiDB-lite"/>
    </source>
</evidence>
<reference evidence="2 3" key="1">
    <citation type="submission" date="2019-03" db="EMBL/GenBank/DDBJ databases">
        <title>Single cell metagenomics reveals metabolic interactions within the superorganism composed of flagellate Streblomastix strix and complex community of Bacteroidetes bacteria on its surface.</title>
        <authorList>
            <person name="Treitli S.C."/>
            <person name="Kolisko M."/>
            <person name="Husnik F."/>
            <person name="Keeling P."/>
            <person name="Hampl V."/>
        </authorList>
    </citation>
    <scope>NUCLEOTIDE SEQUENCE [LARGE SCALE GENOMIC DNA]</scope>
    <source>
        <strain evidence="2">ST1C</strain>
    </source>
</reference>
<dbReference type="AlphaFoldDB" id="A0A5J4X872"/>
<feature type="compositionally biased region" description="Basic residues" evidence="1">
    <location>
        <begin position="59"/>
        <end position="76"/>
    </location>
</feature>
<sequence length="106" mass="12667">MPPPPSILDLALTVRATIQIQCGWRRHIASQRLLLLKALQTKKRKRELQMKSRKIELNRKKKKNKQNKKKNKGIVHGHKEDKNQYPNNKRKKEYCESDNQERVSWV</sequence>
<feature type="compositionally biased region" description="Basic and acidic residues" evidence="1">
    <location>
        <begin position="93"/>
        <end position="106"/>
    </location>
</feature>
<evidence type="ECO:0000313" key="3">
    <source>
        <dbReference type="Proteomes" id="UP000324800"/>
    </source>
</evidence>
<name>A0A5J4X872_9EUKA</name>
<organism evidence="2 3">
    <name type="scientific">Streblomastix strix</name>
    <dbReference type="NCBI Taxonomy" id="222440"/>
    <lineage>
        <taxon>Eukaryota</taxon>
        <taxon>Metamonada</taxon>
        <taxon>Preaxostyla</taxon>
        <taxon>Oxymonadida</taxon>
        <taxon>Streblomastigidae</taxon>
        <taxon>Streblomastix</taxon>
    </lineage>
</organism>
<comment type="caution">
    <text evidence="2">The sequence shown here is derived from an EMBL/GenBank/DDBJ whole genome shotgun (WGS) entry which is preliminary data.</text>
</comment>
<accession>A0A5J4X872</accession>
<feature type="compositionally biased region" description="Basic and acidic residues" evidence="1">
    <location>
        <begin position="47"/>
        <end position="58"/>
    </location>
</feature>
<dbReference type="Proteomes" id="UP000324800">
    <property type="component" value="Unassembled WGS sequence"/>
</dbReference>